<comment type="caution">
    <text evidence="1">The sequence shown here is derived from an EMBL/GenBank/DDBJ whole genome shotgun (WGS) entry which is preliminary data.</text>
</comment>
<gene>
    <name evidence="1" type="ORF">F383_37558</name>
</gene>
<evidence type="ECO:0000313" key="2">
    <source>
        <dbReference type="Proteomes" id="UP000032142"/>
    </source>
</evidence>
<dbReference type="AlphaFoldDB" id="A0A0B0M8N6"/>
<protein>
    <submittedName>
        <fullName evidence="1">Uncharacterized protein</fullName>
    </submittedName>
</protein>
<accession>A0A0B0M8N6</accession>
<dbReference type="Proteomes" id="UP000032142">
    <property type="component" value="Unassembled WGS sequence"/>
</dbReference>
<organism evidence="1 2">
    <name type="scientific">Gossypium arboreum</name>
    <name type="common">Tree cotton</name>
    <name type="synonym">Gossypium nanking</name>
    <dbReference type="NCBI Taxonomy" id="29729"/>
    <lineage>
        <taxon>Eukaryota</taxon>
        <taxon>Viridiplantae</taxon>
        <taxon>Streptophyta</taxon>
        <taxon>Embryophyta</taxon>
        <taxon>Tracheophyta</taxon>
        <taxon>Spermatophyta</taxon>
        <taxon>Magnoliopsida</taxon>
        <taxon>eudicotyledons</taxon>
        <taxon>Gunneridae</taxon>
        <taxon>Pentapetalae</taxon>
        <taxon>rosids</taxon>
        <taxon>malvids</taxon>
        <taxon>Malvales</taxon>
        <taxon>Malvaceae</taxon>
        <taxon>Malvoideae</taxon>
        <taxon>Gossypium</taxon>
    </lineage>
</organism>
<keyword evidence="2" id="KW-1185">Reference proteome</keyword>
<dbReference type="EMBL" id="JRRC01039947">
    <property type="protein sequence ID" value="KHF98457.1"/>
    <property type="molecule type" value="Genomic_DNA"/>
</dbReference>
<proteinExistence type="predicted"/>
<name>A0A0B0M8N6_GOSAR</name>
<reference evidence="2" key="1">
    <citation type="submission" date="2014-09" db="EMBL/GenBank/DDBJ databases">
        <authorList>
            <person name="Mudge J."/>
            <person name="Ramaraj T."/>
            <person name="Lindquist I.E."/>
            <person name="Bharti A.K."/>
            <person name="Sundararajan A."/>
            <person name="Cameron C.T."/>
            <person name="Woodward J.E."/>
            <person name="May G.D."/>
            <person name="Brubaker C."/>
            <person name="Broadhvest J."/>
            <person name="Wilkins T.A."/>
        </authorList>
    </citation>
    <scope>NUCLEOTIDE SEQUENCE</scope>
    <source>
        <strain evidence="2">cv. AKA8401</strain>
    </source>
</reference>
<sequence length="20" mass="2258">MAWTSNLAVRCEVRGSAHLR</sequence>
<evidence type="ECO:0000313" key="1">
    <source>
        <dbReference type="EMBL" id="KHF98457.1"/>
    </source>
</evidence>